<dbReference type="GO" id="GO:0000160">
    <property type="term" value="P:phosphorelay signal transduction system"/>
    <property type="evidence" value="ECO:0007669"/>
    <property type="project" value="UniProtKB-KW"/>
</dbReference>
<dbReference type="SMART" id="SM00448">
    <property type="entry name" value="REC"/>
    <property type="match status" value="1"/>
</dbReference>
<evidence type="ECO:0000259" key="9">
    <source>
        <dbReference type="PROSITE" id="PS01124"/>
    </source>
</evidence>
<keyword evidence="4" id="KW-0902">Two-component regulatory system</keyword>
<dbReference type="GO" id="GO:0043565">
    <property type="term" value="F:sequence-specific DNA binding"/>
    <property type="evidence" value="ECO:0007669"/>
    <property type="project" value="InterPro"/>
</dbReference>
<feature type="domain" description="Response regulatory" evidence="10">
    <location>
        <begin position="5"/>
        <end position="122"/>
    </location>
</feature>
<evidence type="ECO:0000313" key="12">
    <source>
        <dbReference type="Proteomes" id="UP000005632"/>
    </source>
</evidence>
<dbReference type="SUPFAM" id="SSF52172">
    <property type="entry name" value="CheY-like"/>
    <property type="match status" value="1"/>
</dbReference>
<feature type="modified residue" description="4-aspartylphosphate" evidence="8">
    <location>
        <position position="57"/>
    </location>
</feature>
<keyword evidence="2" id="KW-0963">Cytoplasm</keyword>
<evidence type="ECO:0000256" key="2">
    <source>
        <dbReference type="ARBA" id="ARBA00022490"/>
    </source>
</evidence>
<dbReference type="SUPFAM" id="SSF46689">
    <property type="entry name" value="Homeodomain-like"/>
    <property type="match status" value="1"/>
</dbReference>
<evidence type="ECO:0000313" key="11">
    <source>
        <dbReference type="EMBL" id="AEV28237.1"/>
    </source>
</evidence>
<accession>G8QVK4</accession>
<dbReference type="PROSITE" id="PS50110">
    <property type="entry name" value="RESPONSE_REGULATORY"/>
    <property type="match status" value="1"/>
</dbReference>
<keyword evidence="6 11" id="KW-0238">DNA-binding</keyword>
<comment type="subcellular location">
    <subcellularLocation>
        <location evidence="1">Cytoplasm</location>
    </subcellularLocation>
</comment>
<dbReference type="SMART" id="SM00342">
    <property type="entry name" value="HTH_ARAC"/>
    <property type="match status" value="1"/>
</dbReference>
<dbReference type="CDD" id="cd17536">
    <property type="entry name" value="REC_YesN-like"/>
    <property type="match status" value="1"/>
</dbReference>
<gene>
    <name evidence="11" type="ordered locus">SpiGrapes_0379</name>
</gene>
<dbReference type="EMBL" id="CP003155">
    <property type="protein sequence ID" value="AEV28237.1"/>
    <property type="molecule type" value="Genomic_DNA"/>
</dbReference>
<name>G8QVK4_SPHPG</name>
<dbReference type="OrthoDB" id="327083at2"/>
<keyword evidence="3 8" id="KW-0597">Phosphoprotein</keyword>
<dbReference type="InterPro" id="IPR009057">
    <property type="entry name" value="Homeodomain-like_sf"/>
</dbReference>
<evidence type="ECO:0000259" key="10">
    <source>
        <dbReference type="PROSITE" id="PS50110"/>
    </source>
</evidence>
<keyword evidence="5" id="KW-0805">Transcription regulation</keyword>
<protein>
    <submittedName>
        <fullName evidence="11">Response regulator containing CheY-like receiver domain and AraC-type DNA-binding domain</fullName>
    </submittedName>
</protein>
<reference evidence="11 12" key="1">
    <citation type="submission" date="2011-11" db="EMBL/GenBank/DDBJ databases">
        <title>Complete sequence of Spirochaeta sp. grapes.</title>
        <authorList>
            <consortium name="US DOE Joint Genome Institute"/>
            <person name="Lucas S."/>
            <person name="Han J."/>
            <person name="Lapidus A."/>
            <person name="Cheng J.-F."/>
            <person name="Goodwin L."/>
            <person name="Pitluck S."/>
            <person name="Peters L."/>
            <person name="Ovchinnikova G."/>
            <person name="Munk A.C."/>
            <person name="Detter J.C."/>
            <person name="Han C."/>
            <person name="Tapia R."/>
            <person name="Land M."/>
            <person name="Hauser L."/>
            <person name="Kyrpides N."/>
            <person name="Ivanova N."/>
            <person name="Pagani I."/>
            <person name="Ritalahtilisa K."/>
            <person name="Loeffler F."/>
            <person name="Woyke T."/>
        </authorList>
    </citation>
    <scope>NUCLEOTIDE SEQUENCE [LARGE SCALE GENOMIC DNA]</scope>
    <source>
        <strain evidence="12">ATCC BAA-1885 / DSM 22778 / Grapes</strain>
    </source>
</reference>
<dbReference type="STRING" id="158190.SpiGrapes_0379"/>
<dbReference type="GO" id="GO:0005737">
    <property type="term" value="C:cytoplasm"/>
    <property type="evidence" value="ECO:0007669"/>
    <property type="project" value="UniProtKB-SubCell"/>
</dbReference>
<evidence type="ECO:0000256" key="4">
    <source>
        <dbReference type="ARBA" id="ARBA00023012"/>
    </source>
</evidence>
<dbReference type="Pfam" id="PF12833">
    <property type="entry name" value="HTH_18"/>
    <property type="match status" value="1"/>
</dbReference>
<dbReference type="InterPro" id="IPR001789">
    <property type="entry name" value="Sig_transdc_resp-reg_receiver"/>
</dbReference>
<evidence type="ECO:0000256" key="8">
    <source>
        <dbReference type="PROSITE-ProRule" id="PRU00169"/>
    </source>
</evidence>
<dbReference type="PROSITE" id="PS01124">
    <property type="entry name" value="HTH_ARAC_FAMILY_2"/>
    <property type="match status" value="1"/>
</dbReference>
<evidence type="ECO:0000256" key="3">
    <source>
        <dbReference type="ARBA" id="ARBA00022553"/>
    </source>
</evidence>
<dbReference type="PANTHER" id="PTHR42713">
    <property type="entry name" value="HISTIDINE KINASE-RELATED"/>
    <property type="match status" value="1"/>
</dbReference>
<dbReference type="HOGENOM" id="CLU_000445_5_0_12"/>
<evidence type="ECO:0000256" key="7">
    <source>
        <dbReference type="ARBA" id="ARBA00023163"/>
    </source>
</evidence>
<dbReference type="InterPro" id="IPR011006">
    <property type="entry name" value="CheY-like_superfamily"/>
</dbReference>
<dbReference type="InterPro" id="IPR018062">
    <property type="entry name" value="HTH_AraC-typ_CS"/>
</dbReference>
<dbReference type="Gene3D" id="1.10.10.60">
    <property type="entry name" value="Homeodomain-like"/>
    <property type="match status" value="2"/>
</dbReference>
<dbReference type="InterPro" id="IPR051552">
    <property type="entry name" value="HptR"/>
</dbReference>
<dbReference type="eggNOG" id="COG4753">
    <property type="taxonomic scope" value="Bacteria"/>
</dbReference>
<dbReference type="Gene3D" id="3.40.50.2300">
    <property type="match status" value="1"/>
</dbReference>
<evidence type="ECO:0000256" key="1">
    <source>
        <dbReference type="ARBA" id="ARBA00004496"/>
    </source>
</evidence>
<organism evidence="11 12">
    <name type="scientific">Sphaerochaeta pleomorpha (strain ATCC BAA-1885 / DSM 22778 / Grapes)</name>
    <dbReference type="NCBI Taxonomy" id="158190"/>
    <lineage>
        <taxon>Bacteria</taxon>
        <taxon>Pseudomonadati</taxon>
        <taxon>Spirochaetota</taxon>
        <taxon>Spirochaetia</taxon>
        <taxon>Spirochaetales</taxon>
        <taxon>Sphaerochaetaceae</taxon>
        <taxon>Sphaerochaeta</taxon>
    </lineage>
</organism>
<dbReference type="Pfam" id="PF00072">
    <property type="entry name" value="Response_reg"/>
    <property type="match status" value="1"/>
</dbReference>
<dbReference type="PROSITE" id="PS00041">
    <property type="entry name" value="HTH_ARAC_FAMILY_1"/>
    <property type="match status" value="1"/>
</dbReference>
<proteinExistence type="predicted"/>
<dbReference type="GO" id="GO:0003700">
    <property type="term" value="F:DNA-binding transcription factor activity"/>
    <property type="evidence" value="ECO:0007669"/>
    <property type="project" value="InterPro"/>
</dbReference>
<dbReference type="Proteomes" id="UP000005632">
    <property type="component" value="Chromosome"/>
</dbReference>
<dbReference type="AlphaFoldDB" id="G8QVK4"/>
<sequence length="525" mass="59683">MASMKVMVCDDEEKVCNLICALIDWDRLGLILCGTAFDGLSALSLIAEQKPDLVITDIRMPGLDGLQLIRQAKELRENLEFIIISGHRQFDYAQTAIKYGVADYLLKPIKKQDLEQTLEKMIARHQLEENQQKVSSLLLQEVEQGKEQKRQQAMHELLQKNDPFPLSACFTFSQQNRVFAIKIDYSLSQDAGPILRDKVEEFACREGLSIFTDMLVTLLDNTIYLLISYPKAIEDSVMNKTTYLLSFLKTQAEIFQGIAFTIGVGLAFPFYKEVPLSLLSAKQALSRRLQEGTMDRYVATMVEPVIEMVETEPFFSSIEIAYAQGSLEKLQDSCTALLVGLSQGNLSPYAYEQTLLACYERQCLFIRQQKNLEVTAQNEIEKGFFLLKNARSMQALDKAFCISTENLFTFFEEQNQATIAKPIRLAQQIIAREFANEMLSLESISDQVNLNSSYFSALFKKNCSIGFAEYLQDIRIKNAKKLLAESNLTIAEIAQKVGYRDPKHFAKVFKKACKIKPIEFRKLYG</sequence>
<dbReference type="PANTHER" id="PTHR42713:SF3">
    <property type="entry name" value="TRANSCRIPTIONAL REGULATORY PROTEIN HPTR"/>
    <property type="match status" value="1"/>
</dbReference>
<dbReference type="InterPro" id="IPR018060">
    <property type="entry name" value="HTH_AraC"/>
</dbReference>
<evidence type="ECO:0000256" key="5">
    <source>
        <dbReference type="ARBA" id="ARBA00023015"/>
    </source>
</evidence>
<dbReference type="KEGG" id="sgp:SpiGrapes_0379"/>
<dbReference type="eggNOG" id="COG2207">
    <property type="taxonomic scope" value="Bacteria"/>
</dbReference>
<feature type="domain" description="HTH araC/xylS-type" evidence="9">
    <location>
        <begin position="424"/>
        <end position="523"/>
    </location>
</feature>
<dbReference type="RefSeq" id="WP_014269086.1">
    <property type="nucleotide sequence ID" value="NC_016633.1"/>
</dbReference>
<keyword evidence="12" id="KW-1185">Reference proteome</keyword>
<evidence type="ECO:0000256" key="6">
    <source>
        <dbReference type="ARBA" id="ARBA00023125"/>
    </source>
</evidence>
<keyword evidence="7" id="KW-0804">Transcription</keyword>